<dbReference type="EMBL" id="BOMY01000010">
    <property type="protein sequence ID" value="GIF18890.1"/>
    <property type="molecule type" value="Genomic_DNA"/>
</dbReference>
<protein>
    <submittedName>
        <fullName evidence="1">Uncharacterized protein</fullName>
    </submittedName>
</protein>
<dbReference type="AlphaFoldDB" id="A0A919TS02"/>
<evidence type="ECO:0000313" key="2">
    <source>
        <dbReference type="Proteomes" id="UP000623608"/>
    </source>
</evidence>
<keyword evidence="2" id="KW-1185">Reference proteome</keyword>
<evidence type="ECO:0000313" key="1">
    <source>
        <dbReference type="EMBL" id="GIF18890.1"/>
    </source>
</evidence>
<name>A0A919TS02_9ACTN</name>
<accession>A0A919TS02</accession>
<gene>
    <name evidence="1" type="ORF">Ate02nite_16200</name>
</gene>
<reference evidence="1" key="1">
    <citation type="submission" date="2021-01" db="EMBL/GenBank/DDBJ databases">
        <title>Whole genome shotgun sequence of Actinoplanes tereljensis NBRC 105297.</title>
        <authorList>
            <person name="Komaki H."/>
            <person name="Tamura T."/>
        </authorList>
    </citation>
    <scope>NUCLEOTIDE SEQUENCE</scope>
    <source>
        <strain evidence="1">NBRC 105297</strain>
    </source>
</reference>
<dbReference type="Proteomes" id="UP000623608">
    <property type="component" value="Unassembled WGS sequence"/>
</dbReference>
<organism evidence="1 2">
    <name type="scientific">Paractinoplanes tereljensis</name>
    <dbReference type="NCBI Taxonomy" id="571912"/>
    <lineage>
        <taxon>Bacteria</taxon>
        <taxon>Bacillati</taxon>
        <taxon>Actinomycetota</taxon>
        <taxon>Actinomycetes</taxon>
        <taxon>Micromonosporales</taxon>
        <taxon>Micromonosporaceae</taxon>
        <taxon>Paractinoplanes</taxon>
    </lineage>
</organism>
<comment type="caution">
    <text evidence="1">The sequence shown here is derived from an EMBL/GenBank/DDBJ whole genome shotgun (WGS) entry which is preliminary data.</text>
</comment>
<sequence>MRSNDVPASVSLVVRPMPVGPRHAIDRLRSRDRLESIVRLRAAVRALDEVDVTGWDDSALNDHLDEISQTLCAIDAQLTRVADAVRARGFRIAEPLAA</sequence>
<proteinExistence type="predicted"/>